<comment type="caution">
    <text evidence="1">The sequence shown here is derived from an EMBL/GenBank/DDBJ whole genome shotgun (WGS) entry which is preliminary data.</text>
</comment>
<evidence type="ECO:0000313" key="1">
    <source>
        <dbReference type="EMBL" id="GAA5051239.1"/>
    </source>
</evidence>
<dbReference type="RefSeq" id="WP_227777647.1">
    <property type="nucleotide sequence ID" value="NZ_BAABKX010000008.1"/>
</dbReference>
<gene>
    <name evidence="1" type="ORF">GCM10025751_26230</name>
</gene>
<keyword evidence="2" id="KW-1185">Reference proteome</keyword>
<evidence type="ECO:0000313" key="2">
    <source>
        <dbReference type="Proteomes" id="UP001501729"/>
    </source>
</evidence>
<dbReference type="AlphaFoldDB" id="A0AAV3UI62"/>
<dbReference type="EMBL" id="BAABKX010000008">
    <property type="protein sequence ID" value="GAA5051239.1"/>
    <property type="molecule type" value="Genomic_DNA"/>
</dbReference>
<dbReference type="Proteomes" id="UP001501729">
    <property type="component" value="Unassembled WGS sequence"/>
</dbReference>
<dbReference type="GeneID" id="68616253"/>
<accession>A0AAV3UI62</accession>
<reference evidence="1 2" key="1">
    <citation type="journal article" date="2019" name="Int. J. Syst. Evol. Microbiol.">
        <title>The Global Catalogue of Microorganisms (GCM) 10K type strain sequencing project: providing services to taxonomists for standard genome sequencing and annotation.</title>
        <authorList>
            <consortium name="The Broad Institute Genomics Platform"/>
            <consortium name="The Broad Institute Genome Sequencing Center for Infectious Disease"/>
            <person name="Wu L."/>
            <person name="Ma J."/>
        </authorList>
    </citation>
    <scope>NUCLEOTIDE SEQUENCE [LARGE SCALE GENOMIC DNA]</scope>
    <source>
        <strain evidence="1 2">JCM 17504</strain>
    </source>
</reference>
<proteinExistence type="predicted"/>
<name>A0AAV3UI62_9EURY</name>
<sequence>MTGLDGADSEKRGEALRAIAKQLNSLSYDSDTAYPPQAGSTSEPSKEFVDGYQLGLFVAAESSLDVLRDRYDLFDNNELDAMLEDHE</sequence>
<organism evidence="1 2">
    <name type="scientific">Haladaptatus pallidirubidus</name>
    <dbReference type="NCBI Taxonomy" id="1008152"/>
    <lineage>
        <taxon>Archaea</taxon>
        <taxon>Methanobacteriati</taxon>
        <taxon>Methanobacteriota</taxon>
        <taxon>Stenosarchaea group</taxon>
        <taxon>Halobacteria</taxon>
        <taxon>Halobacteriales</taxon>
        <taxon>Haladaptataceae</taxon>
        <taxon>Haladaptatus</taxon>
    </lineage>
</organism>
<protein>
    <submittedName>
        <fullName evidence="1">Uncharacterized protein</fullName>
    </submittedName>
</protein>